<dbReference type="Proteomes" id="UP001172155">
    <property type="component" value="Unassembled WGS sequence"/>
</dbReference>
<dbReference type="AlphaFoldDB" id="A0AA40F6Q9"/>
<dbReference type="InterPro" id="IPR002500">
    <property type="entry name" value="PAPS_reduct_dom"/>
</dbReference>
<feature type="domain" description="Phosphoadenosine phosphosulphate reductase" evidence="14">
    <location>
        <begin position="110"/>
        <end position="199"/>
    </location>
</feature>
<proteinExistence type="predicted"/>
<evidence type="ECO:0000256" key="4">
    <source>
        <dbReference type="ARBA" id="ARBA00022643"/>
    </source>
</evidence>
<gene>
    <name evidence="15" type="ORF">B0T18DRAFT_426691</name>
</gene>
<evidence type="ECO:0000256" key="13">
    <source>
        <dbReference type="SAM" id="MobiDB-lite"/>
    </source>
</evidence>
<dbReference type="SUPFAM" id="SSF52402">
    <property type="entry name" value="Adenine nucleotide alpha hydrolases-like"/>
    <property type="match status" value="1"/>
</dbReference>
<evidence type="ECO:0000256" key="11">
    <source>
        <dbReference type="ARBA" id="ARBA00031871"/>
    </source>
</evidence>
<accession>A0AA40F6Q9</accession>
<dbReference type="Pfam" id="PF01507">
    <property type="entry name" value="PAPS_reduct"/>
    <property type="match status" value="1"/>
</dbReference>
<protein>
    <recommendedName>
        <fullName evidence="2">FAD synthase</fullName>
        <ecNumber evidence="2">2.7.7.2</ecNumber>
    </recommendedName>
    <alternativeName>
        <fullName evidence="10">FAD pyrophosphorylase</fullName>
    </alternativeName>
    <alternativeName>
        <fullName evidence="11">FMN adenylyltransferase</fullName>
    </alternativeName>
</protein>
<evidence type="ECO:0000256" key="6">
    <source>
        <dbReference type="ARBA" id="ARBA00022695"/>
    </source>
</evidence>
<keyword evidence="4" id="KW-0288">FMN</keyword>
<evidence type="ECO:0000313" key="15">
    <source>
        <dbReference type="EMBL" id="KAK0752165.1"/>
    </source>
</evidence>
<evidence type="ECO:0000256" key="12">
    <source>
        <dbReference type="ARBA" id="ARBA00049494"/>
    </source>
</evidence>
<comment type="caution">
    <text evidence="15">The sequence shown here is derived from an EMBL/GenBank/DDBJ whole genome shotgun (WGS) entry which is preliminary data.</text>
</comment>
<dbReference type="PANTHER" id="PTHR23293:SF9">
    <property type="entry name" value="FAD SYNTHASE"/>
    <property type="match status" value="1"/>
</dbReference>
<evidence type="ECO:0000256" key="5">
    <source>
        <dbReference type="ARBA" id="ARBA00022679"/>
    </source>
</evidence>
<sequence length="230" mass="26041">MPHGGPRTNGEVPRTTPPSRTALLPDICYTLRRKVTAFLEQPSDDQLVRATQAQARVAMGVIEEALQSYTHDQISLAYNGGKDCLVLLVEAFVAASTRTYHLDLERYALPMRAALDAYIRDRPAVRAVFMGTRRTDPHSEFLGHFSPTDGDWPRIMRVNPLLDWRYAEIWSFIRGLEVGFCCLYDRGFSSLGGLNNTRPNPALALDGEGKRFRPAYELVRDEEERLGRDR</sequence>
<keyword evidence="8" id="KW-0274">FAD</keyword>
<keyword evidence="9" id="KW-0067">ATP-binding</keyword>
<reference evidence="15" key="1">
    <citation type="submission" date="2023-06" db="EMBL/GenBank/DDBJ databases">
        <title>Genome-scale phylogeny and comparative genomics of the fungal order Sordariales.</title>
        <authorList>
            <consortium name="Lawrence Berkeley National Laboratory"/>
            <person name="Hensen N."/>
            <person name="Bonometti L."/>
            <person name="Westerberg I."/>
            <person name="Brannstrom I.O."/>
            <person name="Guillou S."/>
            <person name="Cros-Aarteil S."/>
            <person name="Calhoun S."/>
            <person name="Haridas S."/>
            <person name="Kuo A."/>
            <person name="Mondo S."/>
            <person name="Pangilinan J."/>
            <person name="Riley R."/>
            <person name="LaButti K."/>
            <person name="Andreopoulos B."/>
            <person name="Lipzen A."/>
            <person name="Chen C."/>
            <person name="Yanf M."/>
            <person name="Daum C."/>
            <person name="Ng V."/>
            <person name="Clum A."/>
            <person name="Steindorff A."/>
            <person name="Ohm R."/>
            <person name="Martin F."/>
            <person name="Silar P."/>
            <person name="Natvig D."/>
            <person name="Lalanne C."/>
            <person name="Gautier V."/>
            <person name="Ament-velasquez S.L."/>
            <person name="Kruys A."/>
            <person name="Hutchinson M.I."/>
            <person name="Powell A.J."/>
            <person name="Barry K."/>
            <person name="Miller A.N."/>
            <person name="Grigoriev I.V."/>
            <person name="Debuchy R."/>
            <person name="Gladieux P."/>
            <person name="Thoren M.H."/>
            <person name="Johannesson H."/>
        </authorList>
    </citation>
    <scope>NUCLEOTIDE SEQUENCE</scope>
    <source>
        <strain evidence="15">SMH3187-1</strain>
    </source>
</reference>
<dbReference type="Gene3D" id="3.40.50.620">
    <property type="entry name" value="HUPs"/>
    <property type="match status" value="2"/>
</dbReference>
<feature type="region of interest" description="Disordered" evidence="13">
    <location>
        <begin position="1"/>
        <end position="20"/>
    </location>
</feature>
<evidence type="ECO:0000256" key="2">
    <source>
        <dbReference type="ARBA" id="ARBA00012393"/>
    </source>
</evidence>
<dbReference type="GO" id="GO:0006747">
    <property type="term" value="P:FAD biosynthetic process"/>
    <property type="evidence" value="ECO:0007669"/>
    <property type="project" value="TreeGrafter"/>
</dbReference>
<dbReference type="GO" id="GO:0003919">
    <property type="term" value="F:FMN adenylyltransferase activity"/>
    <property type="evidence" value="ECO:0007669"/>
    <property type="project" value="UniProtKB-EC"/>
</dbReference>
<dbReference type="EC" id="2.7.7.2" evidence="2"/>
<dbReference type="CDD" id="cd23948">
    <property type="entry name" value="FAD_synthase"/>
    <property type="match status" value="1"/>
</dbReference>
<keyword evidence="7" id="KW-0547">Nucleotide-binding</keyword>
<dbReference type="InterPro" id="IPR014729">
    <property type="entry name" value="Rossmann-like_a/b/a_fold"/>
</dbReference>
<evidence type="ECO:0000256" key="10">
    <source>
        <dbReference type="ARBA" id="ARBA00031145"/>
    </source>
</evidence>
<dbReference type="GO" id="GO:0005524">
    <property type="term" value="F:ATP binding"/>
    <property type="evidence" value="ECO:0007669"/>
    <property type="project" value="UniProtKB-KW"/>
</dbReference>
<keyword evidence="16" id="KW-1185">Reference proteome</keyword>
<dbReference type="EMBL" id="JAUKUD010000002">
    <property type="protein sequence ID" value="KAK0752165.1"/>
    <property type="molecule type" value="Genomic_DNA"/>
</dbReference>
<evidence type="ECO:0000259" key="14">
    <source>
        <dbReference type="Pfam" id="PF01507"/>
    </source>
</evidence>
<comment type="pathway">
    <text evidence="1">Cofactor biosynthesis; FAD biosynthesis; FAD from FMN: step 1/1.</text>
</comment>
<evidence type="ECO:0000256" key="1">
    <source>
        <dbReference type="ARBA" id="ARBA00004726"/>
    </source>
</evidence>
<evidence type="ECO:0000256" key="8">
    <source>
        <dbReference type="ARBA" id="ARBA00022827"/>
    </source>
</evidence>
<comment type="catalytic activity">
    <reaction evidence="12">
        <text>FMN + ATP + H(+) = FAD + diphosphate</text>
        <dbReference type="Rhea" id="RHEA:17237"/>
        <dbReference type="ChEBI" id="CHEBI:15378"/>
        <dbReference type="ChEBI" id="CHEBI:30616"/>
        <dbReference type="ChEBI" id="CHEBI:33019"/>
        <dbReference type="ChEBI" id="CHEBI:57692"/>
        <dbReference type="ChEBI" id="CHEBI:58210"/>
        <dbReference type="EC" id="2.7.7.2"/>
    </reaction>
</comment>
<keyword evidence="6" id="KW-0548">Nucleotidyltransferase</keyword>
<keyword evidence="5" id="KW-0808">Transferase</keyword>
<name>A0AA40F6Q9_9PEZI</name>
<evidence type="ECO:0000256" key="3">
    <source>
        <dbReference type="ARBA" id="ARBA00022630"/>
    </source>
</evidence>
<keyword evidence="3" id="KW-0285">Flavoprotein</keyword>
<evidence type="ECO:0000256" key="7">
    <source>
        <dbReference type="ARBA" id="ARBA00022741"/>
    </source>
</evidence>
<evidence type="ECO:0000256" key="9">
    <source>
        <dbReference type="ARBA" id="ARBA00022840"/>
    </source>
</evidence>
<evidence type="ECO:0000313" key="16">
    <source>
        <dbReference type="Proteomes" id="UP001172155"/>
    </source>
</evidence>
<dbReference type="PANTHER" id="PTHR23293">
    <property type="entry name" value="FAD SYNTHETASE-RELATED FMN ADENYLYLTRANSFERASE"/>
    <property type="match status" value="1"/>
</dbReference>
<organism evidence="15 16">
    <name type="scientific">Schizothecium vesticola</name>
    <dbReference type="NCBI Taxonomy" id="314040"/>
    <lineage>
        <taxon>Eukaryota</taxon>
        <taxon>Fungi</taxon>
        <taxon>Dikarya</taxon>
        <taxon>Ascomycota</taxon>
        <taxon>Pezizomycotina</taxon>
        <taxon>Sordariomycetes</taxon>
        <taxon>Sordariomycetidae</taxon>
        <taxon>Sordariales</taxon>
        <taxon>Schizotheciaceae</taxon>
        <taxon>Schizothecium</taxon>
    </lineage>
</organism>